<dbReference type="PANTHER" id="PTHR20905:SF32">
    <property type="entry name" value="ARYLALKYLAMINE N-ACETYLTRANSFERASE-LIKE 7, ISOFORM A"/>
    <property type="match status" value="1"/>
</dbReference>
<dbReference type="OrthoDB" id="8113373at2759"/>
<gene>
    <name evidence="1" type="ORF">ALC53_05668</name>
</gene>
<evidence type="ECO:0008006" key="3">
    <source>
        <dbReference type="Google" id="ProtNLM"/>
    </source>
</evidence>
<dbReference type="STRING" id="520822.A0A151I3U1"/>
<protein>
    <recommendedName>
        <fullName evidence="3">N-acetyltransferase domain-containing protein</fullName>
    </recommendedName>
</protein>
<evidence type="ECO:0000313" key="2">
    <source>
        <dbReference type="Proteomes" id="UP000078540"/>
    </source>
</evidence>
<evidence type="ECO:0000313" key="1">
    <source>
        <dbReference type="EMBL" id="KYM83906.1"/>
    </source>
</evidence>
<dbReference type="Proteomes" id="UP000078540">
    <property type="component" value="Unassembled WGS sequence"/>
</dbReference>
<dbReference type="EMBL" id="KQ976475">
    <property type="protein sequence ID" value="KYM83906.1"/>
    <property type="molecule type" value="Genomic_DNA"/>
</dbReference>
<organism evidence="1 2">
    <name type="scientific">Atta colombica</name>
    <dbReference type="NCBI Taxonomy" id="520822"/>
    <lineage>
        <taxon>Eukaryota</taxon>
        <taxon>Metazoa</taxon>
        <taxon>Ecdysozoa</taxon>
        <taxon>Arthropoda</taxon>
        <taxon>Hexapoda</taxon>
        <taxon>Insecta</taxon>
        <taxon>Pterygota</taxon>
        <taxon>Neoptera</taxon>
        <taxon>Endopterygota</taxon>
        <taxon>Hymenoptera</taxon>
        <taxon>Apocrita</taxon>
        <taxon>Aculeata</taxon>
        <taxon>Formicoidea</taxon>
        <taxon>Formicidae</taxon>
        <taxon>Myrmicinae</taxon>
        <taxon>Atta</taxon>
    </lineage>
</organism>
<dbReference type="KEGG" id="acoc:108686328"/>
<reference evidence="1 2" key="1">
    <citation type="submission" date="2015-09" db="EMBL/GenBank/DDBJ databases">
        <title>Atta colombica WGS genome.</title>
        <authorList>
            <person name="Nygaard S."/>
            <person name="Hu H."/>
            <person name="Boomsma J."/>
            <person name="Zhang G."/>
        </authorList>
    </citation>
    <scope>NUCLEOTIDE SEQUENCE [LARGE SCALE GENOMIC DNA]</scope>
    <source>
        <strain evidence="1">Treedump-2</strain>
        <tissue evidence="1">Whole body</tissue>
    </source>
</reference>
<dbReference type="GO" id="GO:0008080">
    <property type="term" value="F:N-acetyltransferase activity"/>
    <property type="evidence" value="ECO:0007669"/>
    <property type="project" value="TreeGrafter"/>
</dbReference>
<sequence length="239" mass="27216">MLRVKSLCQPPKIWQVIEKKNKDGKLMKFTIQEIPEDRYEDAIQHMCTYFLVDEPTCQCLNVKNDPLFIQDITTLWRLLLAEDISVAAFIDNPNGGKPIIAGMNVLGIEVKNQKKNLSDQFKSEKIKITYNLLSITSMIYERYDIDKYINAVGLSVDPNYRGYGLSKELLKVRDFIGFTYGVPATATAFTSIISQKSAAGAGFEEFFTKNFADVVDKDGKEYYPNINSKAFKIMGKRFI</sequence>
<keyword evidence="2" id="KW-1185">Reference proteome</keyword>
<dbReference type="AlphaFoldDB" id="A0A151I3U1"/>
<dbReference type="Gene3D" id="3.40.630.30">
    <property type="match status" value="1"/>
</dbReference>
<dbReference type="PANTHER" id="PTHR20905">
    <property type="entry name" value="N-ACETYLTRANSFERASE-RELATED"/>
    <property type="match status" value="1"/>
</dbReference>
<accession>A0A151I3U1</accession>
<proteinExistence type="predicted"/>
<name>A0A151I3U1_9HYME</name>